<sequence>MSADNIQYPYGPPTVSGDNYTVDFLTQDPSRVTRVIANLALQKFYVDAVFAPAGAITGGAVLYEQATENDLYAQRDVENVEAGSEFPIVTFDRNAPRTAQVEKFGGKFAVTDEARRRNQIGRVNRAIQQLANTIQRRTQAVAIAELEAAVTEHSRTAVGTPWDTNAGVAAADKVSTSGPLADLTAVEKSNANQELGYTYDFAIMNPNEWRYFRLAAGGQVSDARALLADSGINDVWVTNRKSIGSVYWLAQRQVGELGYEVPLSTETWRDSDGKQQDWYQSYVLPICYVTDPFAILETTGHFAD</sequence>
<dbReference type="EMBL" id="LR797260">
    <property type="protein sequence ID" value="CAB4197313.1"/>
    <property type="molecule type" value="Genomic_DNA"/>
</dbReference>
<accession>A0A6J5RIV6</accession>
<dbReference type="NCBIfam" id="NF042926">
    <property type="entry name" value="capsid_Caudo_1"/>
    <property type="match status" value="1"/>
</dbReference>
<dbReference type="InterPro" id="IPR049995">
    <property type="entry name" value="Capsid_mycobact-type"/>
</dbReference>
<protein>
    <submittedName>
        <fullName evidence="1">Uncharacterized protein</fullName>
    </submittedName>
</protein>
<name>A0A6J5RIV6_9CAUD</name>
<dbReference type="Pfam" id="PF25209">
    <property type="entry name" value="Phage_capsid_4"/>
    <property type="match status" value="1"/>
</dbReference>
<evidence type="ECO:0000313" key="1">
    <source>
        <dbReference type="EMBL" id="CAB4197313.1"/>
    </source>
</evidence>
<gene>
    <name evidence="1" type="ORF">UFOVP1313_5</name>
</gene>
<organism evidence="1">
    <name type="scientific">uncultured Caudovirales phage</name>
    <dbReference type="NCBI Taxonomy" id="2100421"/>
    <lineage>
        <taxon>Viruses</taxon>
        <taxon>Duplodnaviria</taxon>
        <taxon>Heunggongvirae</taxon>
        <taxon>Uroviricota</taxon>
        <taxon>Caudoviricetes</taxon>
        <taxon>Peduoviridae</taxon>
        <taxon>Maltschvirus</taxon>
        <taxon>Maltschvirus maltsch</taxon>
    </lineage>
</organism>
<proteinExistence type="predicted"/>
<reference evidence="1" key="1">
    <citation type="submission" date="2020-05" db="EMBL/GenBank/DDBJ databases">
        <authorList>
            <person name="Chiriac C."/>
            <person name="Salcher M."/>
            <person name="Ghai R."/>
            <person name="Kavagutti S V."/>
        </authorList>
    </citation>
    <scope>NUCLEOTIDE SEQUENCE</scope>
</reference>